<dbReference type="GO" id="GO:0008616">
    <property type="term" value="P:tRNA queuosine(34) biosynthetic process"/>
    <property type="evidence" value="ECO:0007669"/>
    <property type="project" value="UniProtKB-KW"/>
</dbReference>
<dbReference type="Pfam" id="PF01702">
    <property type="entry name" value="TGT"/>
    <property type="match status" value="1"/>
</dbReference>
<dbReference type="Gene3D" id="3.20.20.105">
    <property type="entry name" value="Queuine tRNA-ribosyltransferase-like"/>
    <property type="match status" value="1"/>
</dbReference>
<dbReference type="InterPro" id="IPR002616">
    <property type="entry name" value="tRNA_ribo_trans-like"/>
</dbReference>
<dbReference type="SUPFAM" id="SSF51713">
    <property type="entry name" value="tRNA-guanine transglycosylase"/>
    <property type="match status" value="1"/>
</dbReference>
<dbReference type="OrthoDB" id="9805417at2"/>
<evidence type="ECO:0000256" key="2">
    <source>
        <dbReference type="ARBA" id="ARBA00022785"/>
    </source>
</evidence>
<accession>A0A2N6VK80</accession>
<evidence type="ECO:0000256" key="1">
    <source>
        <dbReference type="ARBA" id="ARBA00022694"/>
    </source>
</evidence>
<gene>
    <name evidence="4" type="ORF">CJ199_11645</name>
</gene>
<dbReference type="GO" id="GO:0005829">
    <property type="term" value="C:cytosol"/>
    <property type="evidence" value="ECO:0007669"/>
    <property type="project" value="TreeGrafter"/>
</dbReference>
<dbReference type="PANTHER" id="PTHR46499">
    <property type="entry name" value="QUEUINE TRNA-RIBOSYLTRANSFERASE"/>
    <property type="match status" value="1"/>
</dbReference>
<sequence length="69" mass="7283">IQTPAFIPVGTKATVKAVRPEEMRELGAQALLANAYHLYLQPGADLVDEAGGLAAFMNWHGPTFTDSGG</sequence>
<reference evidence="4 5" key="1">
    <citation type="submission" date="2017-09" db="EMBL/GenBank/DDBJ databases">
        <title>Bacterial strain isolated from the female urinary microbiota.</title>
        <authorList>
            <person name="Thomas-White K."/>
            <person name="Kumar N."/>
            <person name="Forster S."/>
            <person name="Putonti C."/>
            <person name="Lawley T."/>
            <person name="Wolfe A.J."/>
        </authorList>
    </citation>
    <scope>NUCLEOTIDE SEQUENCE [LARGE SCALE GENOMIC DNA]</scope>
    <source>
        <strain evidence="4 5">UMB1301</strain>
    </source>
</reference>
<evidence type="ECO:0000313" key="5">
    <source>
        <dbReference type="Proteomes" id="UP000235598"/>
    </source>
</evidence>
<evidence type="ECO:0000259" key="3">
    <source>
        <dbReference type="Pfam" id="PF01702"/>
    </source>
</evidence>
<dbReference type="InterPro" id="IPR036511">
    <property type="entry name" value="TGT-like_sf"/>
</dbReference>
<dbReference type="InterPro" id="IPR050076">
    <property type="entry name" value="ArchSynthase1/Queuine_TRR"/>
</dbReference>
<keyword evidence="1" id="KW-0819">tRNA processing</keyword>
<dbReference type="AlphaFoldDB" id="A0A2N6VK80"/>
<dbReference type="NCBIfam" id="TIGR00449">
    <property type="entry name" value="tgt_general"/>
    <property type="match status" value="1"/>
</dbReference>
<dbReference type="PANTHER" id="PTHR46499:SF1">
    <property type="entry name" value="QUEUINE TRNA-RIBOSYLTRANSFERASE"/>
    <property type="match status" value="1"/>
</dbReference>
<feature type="non-terminal residue" evidence="4">
    <location>
        <position position="69"/>
    </location>
</feature>
<protein>
    <submittedName>
        <fullName evidence="4">tRNA-guanine(34) transglycosylase</fullName>
    </submittedName>
</protein>
<feature type="domain" description="tRNA-guanine(15) transglycosylase-like" evidence="3">
    <location>
        <begin position="1"/>
        <end position="69"/>
    </location>
</feature>
<comment type="caution">
    <text evidence="4">The sequence shown here is derived from an EMBL/GenBank/DDBJ whole genome shotgun (WGS) entry which is preliminary data.</text>
</comment>
<name>A0A2N6VK80_9MICO</name>
<feature type="non-terminal residue" evidence="4">
    <location>
        <position position="1"/>
    </location>
</feature>
<dbReference type="EMBL" id="PNHK01000013">
    <property type="protein sequence ID" value="PMD04519.1"/>
    <property type="molecule type" value="Genomic_DNA"/>
</dbReference>
<dbReference type="Proteomes" id="UP000235598">
    <property type="component" value="Unassembled WGS sequence"/>
</dbReference>
<keyword evidence="2" id="KW-0671">Queuosine biosynthesis</keyword>
<organism evidence="4 5">
    <name type="scientific">Brevibacterium paucivorans</name>
    <dbReference type="NCBI Taxonomy" id="170994"/>
    <lineage>
        <taxon>Bacteria</taxon>
        <taxon>Bacillati</taxon>
        <taxon>Actinomycetota</taxon>
        <taxon>Actinomycetes</taxon>
        <taxon>Micrococcales</taxon>
        <taxon>Brevibacteriaceae</taxon>
        <taxon>Brevibacterium</taxon>
    </lineage>
</organism>
<evidence type="ECO:0000313" key="4">
    <source>
        <dbReference type="EMBL" id="PMD04519.1"/>
    </source>
</evidence>
<dbReference type="RefSeq" id="WP_146004703.1">
    <property type="nucleotide sequence ID" value="NZ_PNHK01000013.1"/>
</dbReference>
<proteinExistence type="predicted"/>